<sequence length="241" mass="26559">MAQIITGKIALIITALIIGGGAAFAMMSQPQQQRTANAAPSGMEGVVVSDIGFLNYDMVLGDRDAPVEIIEYAAISCSHCAHFHSDVMPDLKKKYIDTGKVKLVYRNFIFNDPFDVYASTLTRCVSEENFFPTVKTFFDYQNVWHKHEQLPQVFETGGRDAVIKFAQDEVTRIAGMSGISPAEAKSCFENEGVINYLLQIRQEAVEKHGVNSTPTLIVNGRKIAGHEMADIDRAIAEALKP</sequence>
<keyword evidence="4" id="KW-1015">Disulfide bond</keyword>
<gene>
    <name evidence="7" type="ORF">MNBD_ALPHA01-1018</name>
</gene>
<dbReference type="EMBL" id="UOEJ01000275">
    <property type="protein sequence ID" value="VAW07465.1"/>
    <property type="molecule type" value="Genomic_DNA"/>
</dbReference>
<evidence type="ECO:0000313" key="7">
    <source>
        <dbReference type="EMBL" id="VAW07465.1"/>
    </source>
</evidence>
<evidence type="ECO:0000256" key="2">
    <source>
        <dbReference type="ARBA" id="ARBA00022729"/>
    </source>
</evidence>
<dbReference type="GO" id="GO:0016491">
    <property type="term" value="F:oxidoreductase activity"/>
    <property type="evidence" value="ECO:0007669"/>
    <property type="project" value="UniProtKB-KW"/>
</dbReference>
<evidence type="ECO:0000256" key="4">
    <source>
        <dbReference type="ARBA" id="ARBA00023157"/>
    </source>
</evidence>
<organism evidence="7">
    <name type="scientific">hydrothermal vent metagenome</name>
    <dbReference type="NCBI Taxonomy" id="652676"/>
    <lineage>
        <taxon>unclassified sequences</taxon>
        <taxon>metagenomes</taxon>
        <taxon>ecological metagenomes</taxon>
    </lineage>
</organism>
<keyword evidence="5" id="KW-0676">Redox-active center</keyword>
<dbReference type="PROSITE" id="PS51352">
    <property type="entry name" value="THIOREDOXIN_2"/>
    <property type="match status" value="1"/>
</dbReference>
<evidence type="ECO:0000256" key="5">
    <source>
        <dbReference type="ARBA" id="ARBA00023284"/>
    </source>
</evidence>
<dbReference type="InterPro" id="IPR012336">
    <property type="entry name" value="Thioredoxin-like_fold"/>
</dbReference>
<dbReference type="Pfam" id="PF13462">
    <property type="entry name" value="Thioredoxin_4"/>
    <property type="match status" value="1"/>
</dbReference>
<dbReference type="InterPro" id="IPR013766">
    <property type="entry name" value="Thioredoxin_domain"/>
</dbReference>
<dbReference type="PANTHER" id="PTHR13887">
    <property type="entry name" value="GLUTATHIONE S-TRANSFERASE KAPPA"/>
    <property type="match status" value="1"/>
</dbReference>
<feature type="domain" description="Thioredoxin" evidence="6">
    <location>
        <begin position="28"/>
        <end position="240"/>
    </location>
</feature>
<proteinExistence type="inferred from homology"/>
<dbReference type="AlphaFoldDB" id="A0A3B0SNS1"/>
<keyword evidence="3" id="KW-0560">Oxidoreductase</keyword>
<evidence type="ECO:0000256" key="3">
    <source>
        <dbReference type="ARBA" id="ARBA00023002"/>
    </source>
</evidence>
<dbReference type="Gene3D" id="3.40.30.10">
    <property type="entry name" value="Glutaredoxin"/>
    <property type="match status" value="1"/>
</dbReference>
<dbReference type="PANTHER" id="PTHR13887:SF14">
    <property type="entry name" value="DISULFIDE BOND FORMATION PROTEIN D"/>
    <property type="match status" value="1"/>
</dbReference>
<dbReference type="InterPro" id="IPR036249">
    <property type="entry name" value="Thioredoxin-like_sf"/>
</dbReference>
<protein>
    <submittedName>
        <fullName evidence="7">Periplasmic thiol:disulfide interchange protein DsbA</fullName>
    </submittedName>
</protein>
<name>A0A3B0SNS1_9ZZZZ</name>
<comment type="similarity">
    <text evidence="1">Belongs to the thioredoxin family. DsbA subfamily.</text>
</comment>
<accession>A0A3B0SNS1</accession>
<dbReference type="Gene3D" id="1.10.40.110">
    <property type="match status" value="1"/>
</dbReference>
<reference evidence="7" key="1">
    <citation type="submission" date="2018-06" db="EMBL/GenBank/DDBJ databases">
        <authorList>
            <person name="Zhirakovskaya E."/>
        </authorList>
    </citation>
    <scope>NUCLEOTIDE SEQUENCE</scope>
</reference>
<evidence type="ECO:0000259" key="6">
    <source>
        <dbReference type="PROSITE" id="PS51352"/>
    </source>
</evidence>
<keyword evidence="2" id="KW-0732">Signal</keyword>
<evidence type="ECO:0000256" key="1">
    <source>
        <dbReference type="ARBA" id="ARBA00005791"/>
    </source>
</evidence>
<dbReference type="SUPFAM" id="SSF52833">
    <property type="entry name" value="Thioredoxin-like"/>
    <property type="match status" value="1"/>
</dbReference>